<keyword evidence="1" id="KW-0732">Signal</keyword>
<protein>
    <submittedName>
        <fullName evidence="2">Uncharacterized protein</fullName>
    </submittedName>
</protein>
<comment type="caution">
    <text evidence="2">The sequence shown here is derived from an EMBL/GenBank/DDBJ whole genome shotgun (WGS) entry which is preliminary data.</text>
</comment>
<proteinExistence type="predicted"/>
<dbReference type="EMBL" id="JBHTJM010000010">
    <property type="protein sequence ID" value="MFD0965030.1"/>
    <property type="molecule type" value="Genomic_DNA"/>
</dbReference>
<evidence type="ECO:0000313" key="2">
    <source>
        <dbReference type="EMBL" id="MFD0965030.1"/>
    </source>
</evidence>
<feature type="signal peptide" evidence="1">
    <location>
        <begin position="1"/>
        <end position="21"/>
    </location>
</feature>
<keyword evidence="3" id="KW-1185">Reference proteome</keyword>
<organism evidence="2 3">
    <name type="scientific">Pseudofulvibacter geojedonensis</name>
    <dbReference type="NCBI Taxonomy" id="1123758"/>
    <lineage>
        <taxon>Bacteria</taxon>
        <taxon>Pseudomonadati</taxon>
        <taxon>Bacteroidota</taxon>
        <taxon>Flavobacteriia</taxon>
        <taxon>Flavobacteriales</taxon>
        <taxon>Flavobacteriaceae</taxon>
        <taxon>Pseudofulvibacter</taxon>
    </lineage>
</organism>
<feature type="chain" id="PRO_5045261023" evidence="1">
    <location>
        <begin position="22"/>
        <end position="215"/>
    </location>
</feature>
<reference evidence="3" key="1">
    <citation type="journal article" date="2019" name="Int. J. Syst. Evol. Microbiol.">
        <title>The Global Catalogue of Microorganisms (GCM) 10K type strain sequencing project: providing services to taxonomists for standard genome sequencing and annotation.</title>
        <authorList>
            <consortium name="The Broad Institute Genomics Platform"/>
            <consortium name="The Broad Institute Genome Sequencing Center for Infectious Disease"/>
            <person name="Wu L."/>
            <person name="Ma J."/>
        </authorList>
    </citation>
    <scope>NUCLEOTIDE SEQUENCE [LARGE SCALE GENOMIC DNA]</scope>
    <source>
        <strain evidence="3">CCUG 62114</strain>
    </source>
</reference>
<evidence type="ECO:0000256" key="1">
    <source>
        <dbReference type="SAM" id="SignalP"/>
    </source>
</evidence>
<accession>A0ABW3I661</accession>
<evidence type="ECO:0000313" key="3">
    <source>
        <dbReference type="Proteomes" id="UP001596997"/>
    </source>
</evidence>
<dbReference type="Proteomes" id="UP001596997">
    <property type="component" value="Unassembled WGS sequence"/>
</dbReference>
<name>A0ABW3I661_9FLAO</name>
<dbReference type="RefSeq" id="WP_377716780.1">
    <property type="nucleotide sequence ID" value="NZ_JBHTJM010000010.1"/>
</dbReference>
<sequence>MKKILDLLKILLLIVVFTNCATDNDDTSISAPSDFYYPAGGPIPFYTNGSTGTPNIDWGNETGTFTLNSNYTGVSINNTTGILSWNEDLPLNENIIEVTATNSAGFAVTTVLFLHQFSGTFNGGYNNNPSSTTVSNNNLNIVFNTNETMSATDSGNTVNGTWSFNNDGKLICLYGSTELELDLTYSVNVTPLLEGFTRTTGNATNNGFVRLNYQE</sequence>
<gene>
    <name evidence="2" type="ORF">ACFQ1O_13520</name>
</gene>